<name>A0A6H0XR54_9PEZI</name>
<feature type="region of interest" description="Disordered" evidence="2">
    <location>
        <begin position="145"/>
        <end position="213"/>
    </location>
</feature>
<dbReference type="SUPFAM" id="SSF48350">
    <property type="entry name" value="GTPase activation domain, GAP"/>
    <property type="match status" value="1"/>
</dbReference>
<keyword evidence="1" id="KW-0343">GTPase activation</keyword>
<evidence type="ECO:0000256" key="1">
    <source>
        <dbReference type="ARBA" id="ARBA00022468"/>
    </source>
</evidence>
<feature type="compositionally biased region" description="Basic and acidic residues" evidence="2">
    <location>
        <begin position="612"/>
        <end position="627"/>
    </location>
</feature>
<dbReference type="InterPro" id="IPR008936">
    <property type="entry name" value="Rho_GTPase_activation_prot"/>
</dbReference>
<sequence>MAGALPLAPVWESRRVSGIIITSSPASATGSPRGGSTTTSNKRNVRAQASWKVTLSAAHNLLVLTVRKKQPQADLRKECGPFKTKLAPRMQEFKTPTTMPRNAKPNELQLSIDSTAARSTAPRPTSSPIALQGIDLSSIEGSFSLSSLPPLPTSPPPLSDPSDPRKDPLKTTLLNGNKSTDRLPSTSQQGGWLRPGRGEEEQDVLRPGSSSMSKIYHLRKAPGSTPELSLVGSAEAVSKSTLDVTKTVGLDGHRPPLALQQSSEENTTAPRKEKTFRNPLTRSKSQRKDSHSSKTKPNGYLTVDPPPPRTAPPRGDHRADTFRDKSKDKRGKSTERTPRPETSDSSRDMGGAVGSSMKNALSKAKTGGGNFLSRIGKMARSGSSHERETMPVFEEHVLRVISLPLVQQTRITRISKSLDACKDKTEYWMPSLPWRCIDYLNLNCESEGLYRIPGSGPQIKYWQKRFDTEHDIDLLDEPELYDPNTISSLLKLWLRELPTEIFPVALQTELAAELEKNNPEYNKIGQAAPQKLRDTLSELPPFNYYLLFAITCHLSLLVSHQDKNRMDLNNLSICITPCLKIERWLFNYLIGDWRNCWQGCWTEKRTLEEEKKLEDPNYHEPEAEHMPEPGSETQSVSEPVVAPVTIQQQHYDDERAVSSSGGSMMSAVEHIGRPTTSSSRQLTSRDNSKNRSVSADRRIQA</sequence>
<accession>A0A6H0XR54</accession>
<dbReference type="SMART" id="SM00324">
    <property type="entry name" value="RhoGAP"/>
    <property type="match status" value="1"/>
</dbReference>
<dbReference type="AlphaFoldDB" id="A0A6H0XR54"/>
<reference evidence="4 5" key="1">
    <citation type="journal article" date="2016" name="Sci. Rep.">
        <title>Peltaster fructicola genome reveals evolution from an invasive phytopathogen to an ectophytic parasite.</title>
        <authorList>
            <person name="Xu C."/>
            <person name="Chen H."/>
            <person name="Gleason M.L."/>
            <person name="Xu J.R."/>
            <person name="Liu H."/>
            <person name="Zhang R."/>
            <person name="Sun G."/>
        </authorList>
    </citation>
    <scope>NUCLEOTIDE SEQUENCE [LARGE SCALE GENOMIC DNA]</scope>
    <source>
        <strain evidence="4 5">LNHT1506</strain>
    </source>
</reference>
<dbReference type="GO" id="GO:0005096">
    <property type="term" value="F:GTPase activator activity"/>
    <property type="evidence" value="ECO:0007669"/>
    <property type="project" value="UniProtKB-KW"/>
</dbReference>
<dbReference type="InterPro" id="IPR050729">
    <property type="entry name" value="Rho-GAP"/>
</dbReference>
<feature type="compositionally biased region" description="Low complexity" evidence="2">
    <location>
        <begin position="657"/>
        <end position="668"/>
    </location>
</feature>
<dbReference type="GO" id="GO:0005938">
    <property type="term" value="C:cell cortex"/>
    <property type="evidence" value="ECO:0007669"/>
    <property type="project" value="UniProtKB-ARBA"/>
</dbReference>
<feature type="compositionally biased region" description="Low complexity" evidence="2">
    <location>
        <begin position="22"/>
        <end position="40"/>
    </location>
</feature>
<dbReference type="Gene3D" id="1.10.555.10">
    <property type="entry name" value="Rho GTPase activation protein"/>
    <property type="match status" value="1"/>
</dbReference>
<feature type="compositionally biased region" description="Basic and acidic residues" evidence="2">
    <location>
        <begin position="686"/>
        <end position="701"/>
    </location>
</feature>
<feature type="domain" description="Rho-GAP" evidence="3">
    <location>
        <begin position="416"/>
        <end position="614"/>
    </location>
</feature>
<proteinExistence type="predicted"/>
<organism evidence="4 5">
    <name type="scientific">Peltaster fructicola</name>
    <dbReference type="NCBI Taxonomy" id="286661"/>
    <lineage>
        <taxon>Eukaryota</taxon>
        <taxon>Fungi</taxon>
        <taxon>Dikarya</taxon>
        <taxon>Ascomycota</taxon>
        <taxon>Pezizomycotina</taxon>
        <taxon>Dothideomycetes</taxon>
        <taxon>Dothideomycetes incertae sedis</taxon>
        <taxon>Peltaster</taxon>
    </lineage>
</organism>
<protein>
    <recommendedName>
        <fullName evidence="3">Rho-GAP domain-containing protein</fullName>
    </recommendedName>
</protein>
<dbReference type="Pfam" id="PF00620">
    <property type="entry name" value="RhoGAP"/>
    <property type="match status" value="1"/>
</dbReference>
<feature type="compositionally biased region" description="Polar residues" evidence="2">
    <location>
        <begin position="674"/>
        <end position="685"/>
    </location>
</feature>
<feature type="compositionally biased region" description="Pro residues" evidence="2">
    <location>
        <begin position="149"/>
        <end position="159"/>
    </location>
</feature>
<dbReference type="Proteomes" id="UP000503462">
    <property type="component" value="Chromosome 2"/>
</dbReference>
<keyword evidence="5" id="KW-1185">Reference proteome</keyword>
<feature type="compositionally biased region" description="Basic and acidic residues" evidence="2">
    <location>
        <begin position="314"/>
        <end position="347"/>
    </location>
</feature>
<feature type="compositionally biased region" description="Polar residues" evidence="2">
    <location>
        <begin position="259"/>
        <end position="269"/>
    </location>
</feature>
<dbReference type="GO" id="GO:0007165">
    <property type="term" value="P:signal transduction"/>
    <property type="evidence" value="ECO:0007669"/>
    <property type="project" value="InterPro"/>
</dbReference>
<evidence type="ECO:0000256" key="2">
    <source>
        <dbReference type="SAM" id="MobiDB-lite"/>
    </source>
</evidence>
<dbReference type="PANTHER" id="PTHR23176:SF125">
    <property type="entry name" value="GTPASE ACTIVATOR (BEM2), PUTATIVE (AFU_ORTHOLOGUE AFUA_7G04450)-RELATED"/>
    <property type="match status" value="1"/>
</dbReference>
<evidence type="ECO:0000259" key="3">
    <source>
        <dbReference type="PROSITE" id="PS50238"/>
    </source>
</evidence>
<dbReference type="PANTHER" id="PTHR23176">
    <property type="entry name" value="RHO/RAC/CDC GTPASE-ACTIVATING PROTEIN"/>
    <property type="match status" value="1"/>
</dbReference>
<dbReference type="EMBL" id="CP051140">
    <property type="protein sequence ID" value="QIW97130.1"/>
    <property type="molecule type" value="Genomic_DNA"/>
</dbReference>
<feature type="region of interest" description="Disordered" evidence="2">
    <location>
        <begin position="22"/>
        <end position="44"/>
    </location>
</feature>
<feature type="region of interest" description="Disordered" evidence="2">
    <location>
        <begin position="247"/>
        <end position="387"/>
    </location>
</feature>
<dbReference type="CDD" id="cd00159">
    <property type="entry name" value="RhoGAP"/>
    <property type="match status" value="1"/>
</dbReference>
<evidence type="ECO:0000313" key="4">
    <source>
        <dbReference type="EMBL" id="QIW97130.1"/>
    </source>
</evidence>
<dbReference type="InterPro" id="IPR000198">
    <property type="entry name" value="RhoGAP_dom"/>
</dbReference>
<evidence type="ECO:0000313" key="5">
    <source>
        <dbReference type="Proteomes" id="UP000503462"/>
    </source>
</evidence>
<dbReference type="OrthoDB" id="185175at2759"/>
<gene>
    <name evidence="4" type="ORF">AMS68_002648</name>
</gene>
<feature type="compositionally biased region" description="Polar residues" evidence="2">
    <location>
        <begin position="172"/>
        <end position="190"/>
    </location>
</feature>
<dbReference type="PROSITE" id="PS50238">
    <property type="entry name" value="RHOGAP"/>
    <property type="match status" value="1"/>
</dbReference>
<feature type="region of interest" description="Disordered" evidence="2">
    <location>
        <begin position="612"/>
        <end position="701"/>
    </location>
</feature>